<dbReference type="InParanoid" id="A0A2K1YAL5"/>
<dbReference type="STRING" id="3694.A0A2K1YAL5"/>
<dbReference type="CDD" id="cd00010">
    <property type="entry name" value="AAI_LTSS"/>
    <property type="match status" value="1"/>
</dbReference>
<evidence type="ECO:0000313" key="2">
    <source>
        <dbReference type="EMBL" id="PNT10072.1"/>
    </source>
</evidence>
<organism evidence="2 3">
    <name type="scientific">Populus trichocarpa</name>
    <name type="common">Western balsam poplar</name>
    <name type="synonym">Populus balsamifera subsp. trichocarpa</name>
    <dbReference type="NCBI Taxonomy" id="3694"/>
    <lineage>
        <taxon>Eukaryota</taxon>
        <taxon>Viridiplantae</taxon>
        <taxon>Streptophyta</taxon>
        <taxon>Embryophyta</taxon>
        <taxon>Tracheophyta</taxon>
        <taxon>Spermatophyta</taxon>
        <taxon>Magnoliopsida</taxon>
        <taxon>eudicotyledons</taxon>
        <taxon>Gunneridae</taxon>
        <taxon>Pentapetalae</taxon>
        <taxon>rosids</taxon>
        <taxon>fabids</taxon>
        <taxon>Malpighiales</taxon>
        <taxon>Salicaceae</taxon>
        <taxon>Saliceae</taxon>
        <taxon>Populus</taxon>
    </lineage>
</organism>
<dbReference type="Proteomes" id="UP000006729">
    <property type="component" value="Chromosome 12"/>
</dbReference>
<accession>A0A2K1YAL5</accession>
<gene>
    <name evidence="2" type="ORF">POPTR_012G080500</name>
</gene>
<name>A0A2K1YAL5_POPTR</name>
<dbReference type="AlphaFoldDB" id="A0A2K1YAL5"/>
<sequence>MLWARPMARLDCTNVLVTMSQCYTQLANVVGSSPQCLCQVLNDSGSSLRINQHSLPNARPLQEPTESNDPKPPKWTKSEAIPHPINSLMISPFPSDLVGGGCDGGDVKVVKVVYSATRLRR</sequence>
<dbReference type="EMBL" id="CM009301">
    <property type="protein sequence ID" value="PNT10072.1"/>
    <property type="molecule type" value="Genomic_DNA"/>
</dbReference>
<evidence type="ECO:0000313" key="3">
    <source>
        <dbReference type="Proteomes" id="UP000006729"/>
    </source>
</evidence>
<evidence type="ECO:0008006" key="4">
    <source>
        <dbReference type="Google" id="ProtNLM"/>
    </source>
</evidence>
<feature type="region of interest" description="Disordered" evidence="1">
    <location>
        <begin position="49"/>
        <end position="81"/>
    </location>
</feature>
<keyword evidence="3" id="KW-1185">Reference proteome</keyword>
<reference evidence="2 3" key="1">
    <citation type="journal article" date="2006" name="Science">
        <title>The genome of black cottonwood, Populus trichocarpa (Torr. &amp; Gray).</title>
        <authorList>
            <person name="Tuskan G.A."/>
            <person name="Difazio S."/>
            <person name="Jansson S."/>
            <person name="Bohlmann J."/>
            <person name="Grigoriev I."/>
            <person name="Hellsten U."/>
            <person name="Putnam N."/>
            <person name="Ralph S."/>
            <person name="Rombauts S."/>
            <person name="Salamov A."/>
            <person name="Schein J."/>
            <person name="Sterck L."/>
            <person name="Aerts A."/>
            <person name="Bhalerao R.R."/>
            <person name="Bhalerao R.P."/>
            <person name="Blaudez D."/>
            <person name="Boerjan W."/>
            <person name="Brun A."/>
            <person name="Brunner A."/>
            <person name="Busov V."/>
            <person name="Campbell M."/>
            <person name="Carlson J."/>
            <person name="Chalot M."/>
            <person name="Chapman J."/>
            <person name="Chen G.L."/>
            <person name="Cooper D."/>
            <person name="Coutinho P.M."/>
            <person name="Couturier J."/>
            <person name="Covert S."/>
            <person name="Cronk Q."/>
            <person name="Cunningham R."/>
            <person name="Davis J."/>
            <person name="Degroeve S."/>
            <person name="Dejardin A."/>
            <person name="Depamphilis C."/>
            <person name="Detter J."/>
            <person name="Dirks B."/>
            <person name="Dubchak I."/>
            <person name="Duplessis S."/>
            <person name="Ehlting J."/>
            <person name="Ellis B."/>
            <person name="Gendler K."/>
            <person name="Goodstein D."/>
            <person name="Gribskov M."/>
            <person name="Grimwood J."/>
            <person name="Groover A."/>
            <person name="Gunter L."/>
            <person name="Hamberger B."/>
            <person name="Heinze B."/>
            <person name="Helariutta Y."/>
            <person name="Henrissat B."/>
            <person name="Holligan D."/>
            <person name="Holt R."/>
            <person name="Huang W."/>
            <person name="Islam-Faridi N."/>
            <person name="Jones S."/>
            <person name="Jones-Rhoades M."/>
            <person name="Jorgensen R."/>
            <person name="Joshi C."/>
            <person name="Kangasjarvi J."/>
            <person name="Karlsson J."/>
            <person name="Kelleher C."/>
            <person name="Kirkpatrick R."/>
            <person name="Kirst M."/>
            <person name="Kohler A."/>
            <person name="Kalluri U."/>
            <person name="Larimer F."/>
            <person name="Leebens-Mack J."/>
            <person name="Leple J.C."/>
            <person name="Locascio P."/>
            <person name="Lou Y."/>
            <person name="Lucas S."/>
            <person name="Martin F."/>
            <person name="Montanini B."/>
            <person name="Napoli C."/>
            <person name="Nelson D.R."/>
            <person name="Nelson C."/>
            <person name="Nieminen K."/>
            <person name="Nilsson O."/>
            <person name="Pereda V."/>
            <person name="Peter G."/>
            <person name="Philippe R."/>
            <person name="Pilate G."/>
            <person name="Poliakov A."/>
            <person name="Razumovskaya J."/>
            <person name="Richardson P."/>
            <person name="Rinaldi C."/>
            <person name="Ritland K."/>
            <person name="Rouze P."/>
            <person name="Ryaboy D."/>
            <person name="Schmutz J."/>
            <person name="Schrader J."/>
            <person name="Segerman B."/>
            <person name="Shin H."/>
            <person name="Siddiqui A."/>
            <person name="Sterky F."/>
            <person name="Terry A."/>
            <person name="Tsai C.J."/>
            <person name="Uberbacher E."/>
            <person name="Unneberg P."/>
            <person name="Vahala J."/>
            <person name="Wall K."/>
            <person name="Wessler S."/>
            <person name="Yang G."/>
            <person name="Yin T."/>
            <person name="Douglas C."/>
            <person name="Marra M."/>
            <person name="Sandberg G."/>
            <person name="Van de Peer Y."/>
            <person name="Rokhsar D."/>
        </authorList>
    </citation>
    <scope>NUCLEOTIDE SEQUENCE [LARGE SCALE GENOMIC DNA]</scope>
    <source>
        <strain evidence="3">cv. Nisqually</strain>
    </source>
</reference>
<protein>
    <recommendedName>
        <fullName evidence="4">Bifunctional inhibitor/plant lipid transfer protein/seed storage helical domain-containing protein</fullName>
    </recommendedName>
</protein>
<evidence type="ECO:0000256" key="1">
    <source>
        <dbReference type="SAM" id="MobiDB-lite"/>
    </source>
</evidence>
<proteinExistence type="predicted"/>